<keyword evidence="4" id="KW-0227">DNA damage</keyword>
<comment type="similarity">
    <text evidence="2">Belongs to the alkylbase DNA glycosidase AlkA family.</text>
</comment>
<dbReference type="Gene3D" id="1.10.340.30">
    <property type="entry name" value="Hypothetical protein, domain 2"/>
    <property type="match status" value="1"/>
</dbReference>
<dbReference type="AlphaFoldDB" id="A0A941CPK7"/>
<dbReference type="RefSeq" id="WP_211800314.1">
    <property type="nucleotide sequence ID" value="NZ_JAGSCS010000004.1"/>
</dbReference>
<dbReference type="GO" id="GO:0032131">
    <property type="term" value="F:alkylated DNA binding"/>
    <property type="evidence" value="ECO:0007669"/>
    <property type="project" value="TreeGrafter"/>
</dbReference>
<dbReference type="CDD" id="cd00056">
    <property type="entry name" value="ENDO3c"/>
    <property type="match status" value="1"/>
</dbReference>
<dbReference type="PANTHER" id="PTHR43003:SF5">
    <property type="entry name" value="DNA-3-METHYLADENINE GLYCOSYLASE"/>
    <property type="match status" value="1"/>
</dbReference>
<dbReference type="Gene3D" id="1.10.1670.40">
    <property type="match status" value="1"/>
</dbReference>
<comment type="catalytic activity">
    <reaction evidence="1">
        <text>Hydrolysis of alkylated DNA, releasing 3-methyladenine, 3-methylguanine, 7-methylguanine and 7-methyladenine.</text>
        <dbReference type="EC" id="3.2.2.21"/>
    </reaction>
</comment>
<dbReference type="InterPro" id="IPR011257">
    <property type="entry name" value="DNA_glycosylase"/>
</dbReference>
<evidence type="ECO:0000259" key="6">
    <source>
        <dbReference type="SMART" id="SM00478"/>
    </source>
</evidence>
<dbReference type="GO" id="GO:0032993">
    <property type="term" value="C:protein-DNA complex"/>
    <property type="evidence" value="ECO:0007669"/>
    <property type="project" value="TreeGrafter"/>
</dbReference>
<dbReference type="GO" id="GO:0043916">
    <property type="term" value="F:DNA-7-methylguanine glycosylase activity"/>
    <property type="evidence" value="ECO:0007669"/>
    <property type="project" value="TreeGrafter"/>
</dbReference>
<dbReference type="GO" id="GO:0006285">
    <property type="term" value="P:base-excision repair, AP site formation"/>
    <property type="evidence" value="ECO:0007669"/>
    <property type="project" value="TreeGrafter"/>
</dbReference>
<dbReference type="InterPro" id="IPR051912">
    <property type="entry name" value="Alkylbase_DNA_Glycosylase/TA"/>
</dbReference>
<dbReference type="GO" id="GO:0008725">
    <property type="term" value="F:DNA-3-methyladenine glycosylase activity"/>
    <property type="evidence" value="ECO:0007669"/>
    <property type="project" value="TreeGrafter"/>
</dbReference>
<sequence>MMTLTFTPAEYAQLKKCDKRMARIMEELGEVSLAVNPRIFESLVNNIVGQQISMKAQETVWNRFLDRFGEITPEKIAEASLEDIQKLGISMRKATYIQRAALKVTQGHLDLDALAQASDDEVKLTLVSLDGIGEWTAEMLMIFTFGRKDILSYGDLAIRRGVMTLYGHKEITKERFARYKKRYSPCGTLASLYLWELSGERYQIKK</sequence>
<organism evidence="7 8">
    <name type="scientific">Proteiniclasticum sediminis</name>
    <dbReference type="NCBI Taxonomy" id="2804028"/>
    <lineage>
        <taxon>Bacteria</taxon>
        <taxon>Bacillati</taxon>
        <taxon>Bacillota</taxon>
        <taxon>Clostridia</taxon>
        <taxon>Eubacteriales</taxon>
        <taxon>Clostridiaceae</taxon>
        <taxon>Proteiniclasticum</taxon>
    </lineage>
</organism>
<evidence type="ECO:0000256" key="2">
    <source>
        <dbReference type="ARBA" id="ARBA00010817"/>
    </source>
</evidence>
<reference evidence="7" key="1">
    <citation type="submission" date="2021-04" db="EMBL/GenBank/DDBJ databases">
        <title>Proteiniclasticum sedimins sp. nov., an obligate anaerobic bacterium isolated from anaerobic sludge.</title>
        <authorList>
            <person name="Liu J."/>
        </authorList>
    </citation>
    <scope>NUCLEOTIDE SEQUENCE</scope>
    <source>
        <strain evidence="7">BAD-10</strain>
    </source>
</reference>
<feature type="domain" description="HhH-GPD" evidence="6">
    <location>
        <begin position="48"/>
        <end position="202"/>
    </location>
</feature>
<dbReference type="Pfam" id="PF00730">
    <property type="entry name" value="HhH-GPD"/>
    <property type="match status" value="1"/>
</dbReference>
<dbReference type="InterPro" id="IPR003265">
    <property type="entry name" value="HhH-GPD_domain"/>
</dbReference>
<evidence type="ECO:0000256" key="3">
    <source>
        <dbReference type="ARBA" id="ARBA00012000"/>
    </source>
</evidence>
<keyword evidence="8" id="KW-1185">Reference proteome</keyword>
<evidence type="ECO:0000256" key="4">
    <source>
        <dbReference type="ARBA" id="ARBA00022763"/>
    </source>
</evidence>
<dbReference type="SUPFAM" id="SSF48150">
    <property type="entry name" value="DNA-glycosylase"/>
    <property type="match status" value="1"/>
</dbReference>
<dbReference type="FunFam" id="1.10.340.30:FF:000004">
    <property type="entry name" value="DNA-3-methyladenine glycosylase II"/>
    <property type="match status" value="1"/>
</dbReference>
<accession>A0A941CPK7</accession>
<dbReference type="Proteomes" id="UP000675379">
    <property type="component" value="Unassembled WGS sequence"/>
</dbReference>
<dbReference type="PANTHER" id="PTHR43003">
    <property type="entry name" value="DNA-3-METHYLADENINE GLYCOSYLASE"/>
    <property type="match status" value="1"/>
</dbReference>
<dbReference type="EC" id="3.2.2.21" evidence="3"/>
<gene>
    <name evidence="7" type="ORF">KCG48_05205</name>
</gene>
<dbReference type="EMBL" id="JAGSCS010000004">
    <property type="protein sequence ID" value="MBR0575739.1"/>
    <property type="molecule type" value="Genomic_DNA"/>
</dbReference>
<proteinExistence type="inferred from homology"/>
<name>A0A941CPK7_9CLOT</name>
<protein>
    <recommendedName>
        <fullName evidence="3">DNA-3-methyladenine glycosylase II</fullName>
        <ecNumber evidence="3">3.2.2.21</ecNumber>
    </recommendedName>
</protein>
<dbReference type="GO" id="GO:0005737">
    <property type="term" value="C:cytoplasm"/>
    <property type="evidence" value="ECO:0007669"/>
    <property type="project" value="TreeGrafter"/>
</dbReference>
<keyword evidence="5" id="KW-0234">DNA repair</keyword>
<evidence type="ECO:0000256" key="5">
    <source>
        <dbReference type="ARBA" id="ARBA00023204"/>
    </source>
</evidence>
<dbReference type="GO" id="GO:0006307">
    <property type="term" value="P:DNA alkylation repair"/>
    <property type="evidence" value="ECO:0007669"/>
    <property type="project" value="TreeGrafter"/>
</dbReference>
<evidence type="ECO:0000313" key="8">
    <source>
        <dbReference type="Proteomes" id="UP000675379"/>
    </source>
</evidence>
<dbReference type="SMART" id="SM00478">
    <property type="entry name" value="ENDO3c"/>
    <property type="match status" value="1"/>
</dbReference>
<evidence type="ECO:0000313" key="7">
    <source>
        <dbReference type="EMBL" id="MBR0575739.1"/>
    </source>
</evidence>
<comment type="caution">
    <text evidence="7">The sequence shown here is derived from an EMBL/GenBank/DDBJ whole genome shotgun (WGS) entry which is preliminary data.</text>
</comment>
<evidence type="ECO:0000256" key="1">
    <source>
        <dbReference type="ARBA" id="ARBA00000086"/>
    </source>
</evidence>